<protein>
    <recommendedName>
        <fullName evidence="5">DUF3344 domain-containing protein</fullName>
    </recommendedName>
</protein>
<dbReference type="OrthoDB" id="564777at2"/>
<evidence type="ECO:0000256" key="1">
    <source>
        <dbReference type="SAM" id="MobiDB-lite"/>
    </source>
</evidence>
<gene>
    <name evidence="3" type="ORF">HMF7854_00430</name>
</gene>
<keyword evidence="4" id="KW-1185">Reference proteome</keyword>
<name>A0A3R9YJY5_9SPHN</name>
<sequence length="399" mass="40903">MNQHLWSFASRSGLAAAMVVLLGAAPAPPPPIATYWVSASTDSGLGSGGSAGMAAMMAGRGSAVSRSLTLQLGSRQPGTTLEVGDHLPPASLGMGPSLPLLGTTKAPPGEQLGGMPRDYQRPNGRMLIYWGCGEHVGPGQPLVIDFAKLAAGQVPPGWGAVVSSALPPRPAAGRGYGEWPNERSSRAVPLSASLVGAHSVRSSISPPIGFTLGAGQDFMPALDLAERGTLPSGAARLGWRPAPTATGYALSLMGAGEGGGGTEVIVWSSSRTGSANALTMMDYLSPARVHQLITSGQVLAPTVSECLLPAEVAKAAPQGFVRIIGFGPEANFAEAPRAPKWVAKVRLKTSASLIRGMDMSGMGNTNGMPGGEPGQPGQPAKRRRPSWKDMLKGAVRPPF</sequence>
<reference evidence="3 4" key="1">
    <citation type="submission" date="2018-12" db="EMBL/GenBank/DDBJ databases">
        <title>Sphingomonas sp. HMF7854 Genome sequencing and assembly.</title>
        <authorList>
            <person name="Cha I."/>
            <person name="Kang H."/>
            <person name="Kim H."/>
            <person name="Kang J."/>
            <person name="Joh K."/>
        </authorList>
    </citation>
    <scope>NUCLEOTIDE SEQUENCE [LARGE SCALE GENOMIC DNA]</scope>
    <source>
        <strain evidence="3 4">HMF7854</strain>
    </source>
</reference>
<evidence type="ECO:0000256" key="2">
    <source>
        <dbReference type="SAM" id="SignalP"/>
    </source>
</evidence>
<keyword evidence="2" id="KW-0732">Signal</keyword>
<proteinExistence type="predicted"/>
<comment type="caution">
    <text evidence="3">The sequence shown here is derived from an EMBL/GenBank/DDBJ whole genome shotgun (WGS) entry which is preliminary data.</text>
</comment>
<accession>A0A3R9YJY5</accession>
<evidence type="ECO:0000313" key="3">
    <source>
        <dbReference type="EMBL" id="RST29463.1"/>
    </source>
</evidence>
<dbReference type="AlphaFoldDB" id="A0A3R9YJY5"/>
<evidence type="ECO:0008006" key="5">
    <source>
        <dbReference type="Google" id="ProtNLM"/>
    </source>
</evidence>
<dbReference type="EMBL" id="RWJF01000001">
    <property type="protein sequence ID" value="RST29463.1"/>
    <property type="molecule type" value="Genomic_DNA"/>
</dbReference>
<dbReference type="Proteomes" id="UP000274661">
    <property type="component" value="Unassembled WGS sequence"/>
</dbReference>
<feature type="signal peptide" evidence="2">
    <location>
        <begin position="1"/>
        <end position="24"/>
    </location>
</feature>
<feature type="chain" id="PRO_5018715474" description="DUF3344 domain-containing protein" evidence="2">
    <location>
        <begin position="25"/>
        <end position="399"/>
    </location>
</feature>
<dbReference type="RefSeq" id="WP_126717306.1">
    <property type="nucleotide sequence ID" value="NZ_RWJF01000001.1"/>
</dbReference>
<organism evidence="3 4">
    <name type="scientific">Sphingomonas ginkgonis</name>
    <dbReference type="NCBI Taxonomy" id="2315330"/>
    <lineage>
        <taxon>Bacteria</taxon>
        <taxon>Pseudomonadati</taxon>
        <taxon>Pseudomonadota</taxon>
        <taxon>Alphaproteobacteria</taxon>
        <taxon>Sphingomonadales</taxon>
        <taxon>Sphingomonadaceae</taxon>
        <taxon>Sphingomonas</taxon>
    </lineage>
</organism>
<feature type="region of interest" description="Disordered" evidence="1">
    <location>
        <begin position="99"/>
        <end position="118"/>
    </location>
</feature>
<feature type="region of interest" description="Disordered" evidence="1">
    <location>
        <begin position="359"/>
        <end position="399"/>
    </location>
</feature>
<evidence type="ECO:0000313" key="4">
    <source>
        <dbReference type="Proteomes" id="UP000274661"/>
    </source>
</evidence>